<dbReference type="EMBL" id="LDZY01000010">
    <property type="protein sequence ID" value="KLU65142.1"/>
    <property type="molecule type" value="Genomic_DNA"/>
</dbReference>
<dbReference type="STRING" id="476652.DEAC_c31090"/>
<organism evidence="3 4">
    <name type="scientific">Desulfosporosinus acididurans</name>
    <dbReference type="NCBI Taxonomy" id="476652"/>
    <lineage>
        <taxon>Bacteria</taxon>
        <taxon>Bacillati</taxon>
        <taxon>Bacillota</taxon>
        <taxon>Clostridia</taxon>
        <taxon>Eubacteriales</taxon>
        <taxon>Desulfitobacteriaceae</taxon>
        <taxon>Desulfosporosinus</taxon>
    </lineage>
</organism>
<dbReference type="PROSITE" id="PS52050">
    <property type="entry name" value="WYL"/>
    <property type="match status" value="1"/>
</dbReference>
<keyword evidence="4" id="KW-1185">Reference proteome</keyword>
<dbReference type="Pfam" id="PF25583">
    <property type="entry name" value="WCX"/>
    <property type="match status" value="1"/>
</dbReference>
<feature type="domain" description="WYL" evidence="1">
    <location>
        <begin position="165"/>
        <end position="225"/>
    </location>
</feature>
<reference evidence="3 4" key="1">
    <citation type="submission" date="2015-06" db="EMBL/GenBank/DDBJ databases">
        <title>Draft genome of the moderately acidophilic sulfate reducer Candidatus Desulfosporosinus acididurans strain M1.</title>
        <authorList>
            <person name="Poehlein A."/>
            <person name="Petzsch P."/>
            <person name="Johnson B.D."/>
            <person name="Schloemann M."/>
            <person name="Daniel R."/>
            <person name="Muehling M."/>
        </authorList>
    </citation>
    <scope>NUCLEOTIDE SEQUENCE [LARGE SCALE GENOMIC DNA]</scope>
    <source>
        <strain evidence="3 4">M1</strain>
    </source>
</reference>
<comment type="caution">
    <text evidence="3">The sequence shown here is derived from an EMBL/GenBank/DDBJ whole genome shotgun (WGS) entry which is preliminary data.</text>
</comment>
<dbReference type="InterPro" id="IPR026881">
    <property type="entry name" value="WYL_dom"/>
</dbReference>
<evidence type="ECO:0000313" key="3">
    <source>
        <dbReference type="EMBL" id="KLU65142.1"/>
    </source>
</evidence>
<dbReference type="RefSeq" id="WP_047810916.1">
    <property type="nucleotide sequence ID" value="NZ_LDZY01000010.1"/>
</dbReference>
<accession>A0A0J1FPA5</accession>
<sequence length="341" mass="39710">MLLDPVDRIHKIMELLAASSQGLTISELARICEVDVSVIKNDLEQMEWKHPLFPLWTNQYEFEEGQDREEDEEENEDGKELYDPAYSDEARWYFRPDYEQLIPVYFKPEEFFNLAELLTILPESSSVSEILERQVSAIVGDDLYKHQPVQYTKGNLDPYLLDEQLITVVQNAIEQEKMITFDFHNHETEVGPLGLVYYSRLRRWYIVAVHKGTVKNYYVKNVSNISISTQPFQCPEDFSVNEWLQTRWGTEFGDSFHVKIKFKNQSQTVSKVKKDVAHRVCQLTTEDNGDLLYEDTIIGRNEFLTWLLGFGATAEILEPADLRGQMRKIITEVLAGYNEIS</sequence>
<dbReference type="InterPro" id="IPR057727">
    <property type="entry name" value="WCX_dom"/>
</dbReference>
<protein>
    <submittedName>
        <fullName evidence="3">Uncharacterized protein</fullName>
    </submittedName>
</protein>
<feature type="domain" description="WCX" evidence="2">
    <location>
        <begin position="270"/>
        <end position="333"/>
    </location>
</feature>
<dbReference type="PATRIC" id="fig|476652.3.peg.3268"/>
<name>A0A0J1FPA5_9FIRM</name>
<evidence type="ECO:0000313" key="4">
    <source>
        <dbReference type="Proteomes" id="UP000036356"/>
    </source>
</evidence>
<dbReference type="Proteomes" id="UP000036356">
    <property type="component" value="Unassembled WGS sequence"/>
</dbReference>
<dbReference type="Pfam" id="PF13280">
    <property type="entry name" value="WYL"/>
    <property type="match status" value="1"/>
</dbReference>
<dbReference type="AlphaFoldDB" id="A0A0J1FPA5"/>
<dbReference type="PANTHER" id="PTHR34580">
    <property type="match status" value="1"/>
</dbReference>
<dbReference type="PANTHER" id="PTHR34580:SF1">
    <property type="entry name" value="PROTEIN PAFC"/>
    <property type="match status" value="1"/>
</dbReference>
<gene>
    <name evidence="3" type="ORF">DEAC_c31090</name>
</gene>
<evidence type="ECO:0000259" key="2">
    <source>
        <dbReference type="Pfam" id="PF25583"/>
    </source>
</evidence>
<evidence type="ECO:0000259" key="1">
    <source>
        <dbReference type="Pfam" id="PF13280"/>
    </source>
</evidence>
<dbReference type="InterPro" id="IPR051534">
    <property type="entry name" value="CBASS_pafABC_assoc_protein"/>
</dbReference>
<proteinExistence type="predicted"/>